<name>A0ABV6UUQ4_9ACTN</name>
<dbReference type="PANTHER" id="PTHR11552">
    <property type="entry name" value="GLUCOSE-METHANOL-CHOLINE GMC OXIDOREDUCTASE"/>
    <property type="match status" value="1"/>
</dbReference>
<comment type="caution">
    <text evidence="7">The sequence shown here is derived from an EMBL/GenBank/DDBJ whole genome shotgun (WGS) entry which is preliminary data.</text>
</comment>
<protein>
    <submittedName>
        <fullName evidence="7">Mycofactocin system GMC family oxidoreductase MftG</fullName>
        <ecNumber evidence="7">1.-.-.-</ecNumber>
    </submittedName>
</protein>
<evidence type="ECO:0000256" key="3">
    <source>
        <dbReference type="ARBA" id="ARBA00022630"/>
    </source>
</evidence>
<dbReference type="RefSeq" id="WP_030258557.1">
    <property type="nucleotide sequence ID" value="NZ_JBHEZZ010000019.1"/>
</dbReference>
<comment type="cofactor">
    <cofactor evidence="1">
        <name>FAD</name>
        <dbReference type="ChEBI" id="CHEBI:57692"/>
    </cofactor>
</comment>
<evidence type="ECO:0000256" key="4">
    <source>
        <dbReference type="ARBA" id="ARBA00022827"/>
    </source>
</evidence>
<evidence type="ECO:0000313" key="7">
    <source>
        <dbReference type="EMBL" id="MFC1405200.1"/>
    </source>
</evidence>
<feature type="domain" description="Glucose-methanol-choline oxidoreductase N-terminal" evidence="5">
    <location>
        <begin position="13"/>
        <end position="305"/>
    </location>
</feature>
<dbReference type="GO" id="GO:0016491">
    <property type="term" value="F:oxidoreductase activity"/>
    <property type="evidence" value="ECO:0007669"/>
    <property type="project" value="UniProtKB-KW"/>
</dbReference>
<reference evidence="7 8" key="1">
    <citation type="submission" date="2024-09" db="EMBL/GenBank/DDBJ databases">
        <authorList>
            <person name="Lee S.D."/>
        </authorList>
    </citation>
    <scope>NUCLEOTIDE SEQUENCE [LARGE SCALE GENOMIC DNA]</scope>
    <source>
        <strain evidence="7 8">N1-5</strain>
    </source>
</reference>
<dbReference type="PIRSF" id="PIRSF000137">
    <property type="entry name" value="Alcohol_oxidase"/>
    <property type="match status" value="1"/>
</dbReference>
<evidence type="ECO:0000313" key="8">
    <source>
        <dbReference type="Proteomes" id="UP001592528"/>
    </source>
</evidence>
<sequence>MNTYDQLEAGPCDVVVVGAGAAGAVLAARLSEDPDRSVVLLEAGPVPRGADGFGPELLDARLVPGAQTGHRAVRAWPTRLTPDRPWAVPRGQVAGGSTTVNGGYFIRARRADFDRWAAVGGPAWSWDRVLPFLRALENDLDLGSGEAHGDHGPVLVRRSRLLHPAEAAFRDAALALGHRADPDKNDQCPPGFGPVPSNAVDGIRRNTALSYLTAEVLDRPNLRVLGDCPVRRVLVERGRAAGVLVGHAGRTARLAARSVVVSAGALASAQLLLLSGIGPRVELERLGIPVVRDAPAVGAGLSDHPQLALEWGVQDAWGEPADSWLGGCLHLALGDGLGEVEILQSLVPLAGLMEGRTTLPGAPLPFLVSALAPRRTGRLRLASADPRTPPVVEHGYLSTPQDLQRLRAAVRATAALLETAPFTGHGPGLLAPGPAVLDQDGLLDGWIRDHIGTAQHSCGTVPMGPEGSPDAVVDQFGQVHGVPGLTVADTSILPDAPQRGPAATAVLVGEVAADALRRGSR</sequence>
<dbReference type="Pfam" id="PF00732">
    <property type="entry name" value="GMC_oxred_N"/>
    <property type="match status" value="1"/>
</dbReference>
<evidence type="ECO:0000259" key="5">
    <source>
        <dbReference type="Pfam" id="PF00732"/>
    </source>
</evidence>
<dbReference type="InterPro" id="IPR036188">
    <property type="entry name" value="FAD/NAD-bd_sf"/>
</dbReference>
<proteinExistence type="inferred from homology"/>
<accession>A0ABV6UUQ4</accession>
<dbReference type="PANTHER" id="PTHR11552:SF147">
    <property type="entry name" value="CHOLINE DEHYDROGENASE, MITOCHONDRIAL"/>
    <property type="match status" value="1"/>
</dbReference>
<dbReference type="InterPro" id="IPR007867">
    <property type="entry name" value="GMC_OxRtase_C"/>
</dbReference>
<organism evidence="7 8">
    <name type="scientific">Streptacidiphilus cavernicola</name>
    <dbReference type="NCBI Taxonomy" id="3342716"/>
    <lineage>
        <taxon>Bacteria</taxon>
        <taxon>Bacillati</taxon>
        <taxon>Actinomycetota</taxon>
        <taxon>Actinomycetes</taxon>
        <taxon>Kitasatosporales</taxon>
        <taxon>Streptomycetaceae</taxon>
        <taxon>Streptacidiphilus</taxon>
    </lineage>
</organism>
<dbReference type="InterPro" id="IPR000172">
    <property type="entry name" value="GMC_OxRdtase_N"/>
</dbReference>
<dbReference type="Proteomes" id="UP001592528">
    <property type="component" value="Unassembled WGS sequence"/>
</dbReference>
<dbReference type="EMBL" id="JBHEZZ010000019">
    <property type="protein sequence ID" value="MFC1405200.1"/>
    <property type="molecule type" value="Genomic_DNA"/>
</dbReference>
<feature type="domain" description="Glucose-methanol-choline oxidoreductase C-terminal" evidence="6">
    <location>
        <begin position="373"/>
        <end position="509"/>
    </location>
</feature>
<dbReference type="Gene3D" id="3.50.50.60">
    <property type="entry name" value="FAD/NAD(P)-binding domain"/>
    <property type="match status" value="1"/>
</dbReference>
<keyword evidence="4" id="KW-0274">FAD</keyword>
<dbReference type="InterPro" id="IPR012132">
    <property type="entry name" value="GMC_OxRdtase"/>
</dbReference>
<dbReference type="Pfam" id="PF05199">
    <property type="entry name" value="GMC_oxred_C"/>
    <property type="match status" value="1"/>
</dbReference>
<dbReference type="SUPFAM" id="SSF54373">
    <property type="entry name" value="FAD-linked reductases, C-terminal domain"/>
    <property type="match status" value="1"/>
</dbReference>
<evidence type="ECO:0000259" key="6">
    <source>
        <dbReference type="Pfam" id="PF05199"/>
    </source>
</evidence>
<keyword evidence="7" id="KW-0560">Oxidoreductase</keyword>
<gene>
    <name evidence="7" type="primary">mftG</name>
    <name evidence="7" type="ORF">ACEZDJ_28350</name>
</gene>
<evidence type="ECO:0000256" key="2">
    <source>
        <dbReference type="ARBA" id="ARBA00010790"/>
    </source>
</evidence>
<comment type="similarity">
    <text evidence="2">Belongs to the GMC oxidoreductase family.</text>
</comment>
<dbReference type="SUPFAM" id="SSF51905">
    <property type="entry name" value="FAD/NAD(P)-binding domain"/>
    <property type="match status" value="1"/>
</dbReference>
<dbReference type="EC" id="1.-.-.-" evidence="7"/>
<evidence type="ECO:0000256" key="1">
    <source>
        <dbReference type="ARBA" id="ARBA00001974"/>
    </source>
</evidence>
<dbReference type="InterPro" id="IPR023978">
    <property type="entry name" value="GMC_oxidoreductase_bact"/>
</dbReference>
<keyword evidence="8" id="KW-1185">Reference proteome</keyword>
<dbReference type="Gene3D" id="3.30.410.40">
    <property type="match status" value="1"/>
</dbReference>
<keyword evidence="3" id="KW-0285">Flavoprotein</keyword>
<dbReference type="NCBIfam" id="TIGR03970">
    <property type="entry name" value="Rv0697"/>
    <property type="match status" value="1"/>
</dbReference>